<evidence type="ECO:0000259" key="12">
    <source>
        <dbReference type="Pfam" id="PF07885"/>
    </source>
</evidence>
<dbReference type="Pfam" id="PF17655">
    <property type="entry name" value="IRK_C"/>
    <property type="match status" value="1"/>
</dbReference>
<feature type="domain" description="Inward rectifier potassium channel C-terminal" evidence="13">
    <location>
        <begin position="154"/>
        <end position="307"/>
    </location>
</feature>
<sequence length="311" mass="35542">MAKRKNTQDPGTGTDYKQYSKRVINKDGSFNVLKSGLKPSYRNTYQELIKMSWPQFFVVIFAFLIAVNALFALLYVITGVDGISSIVPGSFGSDFLNAFFFSFQSFTTVGYGAMAPISTDTHIIVLLETVSGWLCFALVTGILYGRFSKPSARLKYSKNILIAPYKDNINCLQFRIANMRKSMLINMEATVMIVLVDKKKGQTTRQFLPLELERDKILFFPLNWTIVHPIDEKSPLYNKSIEDLRKLDMEVLTLIKGFDDTFSQTVHSRYSYKCDELIMGAKFVPAYDTIESGDFMLDFDKMDEYDKLELN</sequence>
<dbReference type="Proteomes" id="UP000662783">
    <property type="component" value="Chromosome"/>
</dbReference>
<dbReference type="InterPro" id="IPR016449">
    <property type="entry name" value="K_chnl_inward-rec_Kir"/>
</dbReference>
<evidence type="ECO:0000256" key="2">
    <source>
        <dbReference type="ARBA" id="ARBA00022448"/>
    </source>
</evidence>
<evidence type="ECO:0000256" key="10">
    <source>
        <dbReference type="ARBA" id="ARBA00023303"/>
    </source>
</evidence>
<dbReference type="Pfam" id="PF07885">
    <property type="entry name" value="Ion_trans_2"/>
    <property type="match status" value="1"/>
</dbReference>
<protein>
    <submittedName>
        <fullName evidence="14">Potassium transporter</fullName>
    </submittedName>
</protein>
<keyword evidence="4 11" id="KW-0812">Transmembrane</keyword>
<dbReference type="SUPFAM" id="SSF81324">
    <property type="entry name" value="Voltage-gated potassium channels"/>
    <property type="match status" value="1"/>
</dbReference>
<dbReference type="InterPro" id="IPR014756">
    <property type="entry name" value="Ig_E-set"/>
</dbReference>
<evidence type="ECO:0000256" key="3">
    <source>
        <dbReference type="ARBA" id="ARBA00022538"/>
    </source>
</evidence>
<evidence type="ECO:0000256" key="7">
    <source>
        <dbReference type="ARBA" id="ARBA00022989"/>
    </source>
</evidence>
<dbReference type="GO" id="GO:1990573">
    <property type="term" value="P:potassium ion import across plasma membrane"/>
    <property type="evidence" value="ECO:0007669"/>
    <property type="project" value="TreeGrafter"/>
</dbReference>
<evidence type="ECO:0000256" key="6">
    <source>
        <dbReference type="ARBA" id="ARBA00022958"/>
    </source>
</evidence>
<proteinExistence type="predicted"/>
<dbReference type="PANTHER" id="PTHR11767">
    <property type="entry name" value="INWARD RECTIFIER POTASSIUM CHANNEL"/>
    <property type="match status" value="1"/>
</dbReference>
<feature type="domain" description="Potassium channel" evidence="12">
    <location>
        <begin position="71"/>
        <end position="143"/>
    </location>
</feature>
<dbReference type="GO" id="GO:0005242">
    <property type="term" value="F:inward rectifier potassium channel activity"/>
    <property type="evidence" value="ECO:0007669"/>
    <property type="project" value="InterPro"/>
</dbReference>
<feature type="transmembrane region" description="Helical" evidence="11">
    <location>
        <begin position="123"/>
        <end position="145"/>
    </location>
</feature>
<evidence type="ECO:0000256" key="9">
    <source>
        <dbReference type="ARBA" id="ARBA00023136"/>
    </source>
</evidence>
<dbReference type="GO" id="GO:0005886">
    <property type="term" value="C:plasma membrane"/>
    <property type="evidence" value="ECO:0007669"/>
    <property type="project" value="TreeGrafter"/>
</dbReference>
<feature type="transmembrane region" description="Helical" evidence="11">
    <location>
        <begin position="98"/>
        <end position="117"/>
    </location>
</feature>
<keyword evidence="10" id="KW-0407">Ion channel</keyword>
<evidence type="ECO:0000256" key="1">
    <source>
        <dbReference type="ARBA" id="ARBA00004141"/>
    </source>
</evidence>
<evidence type="ECO:0000313" key="14">
    <source>
        <dbReference type="EMBL" id="QSE96220.1"/>
    </source>
</evidence>
<dbReference type="RefSeq" id="WP_205720737.1">
    <property type="nucleotide sequence ID" value="NZ_CP070608.1"/>
</dbReference>
<dbReference type="AlphaFoldDB" id="A0A974ZZK4"/>
<dbReference type="Gene3D" id="1.10.287.70">
    <property type="match status" value="1"/>
</dbReference>
<keyword evidence="5" id="KW-0851">Voltage-gated channel</keyword>
<keyword evidence="7 11" id="KW-1133">Transmembrane helix</keyword>
<evidence type="ECO:0000259" key="13">
    <source>
        <dbReference type="Pfam" id="PF17655"/>
    </source>
</evidence>
<accession>A0A974ZZK4</accession>
<keyword evidence="2" id="KW-0813">Transport</keyword>
<evidence type="ECO:0000256" key="8">
    <source>
        <dbReference type="ARBA" id="ARBA00023065"/>
    </source>
</evidence>
<evidence type="ECO:0000256" key="4">
    <source>
        <dbReference type="ARBA" id="ARBA00022692"/>
    </source>
</evidence>
<reference evidence="14" key="1">
    <citation type="submission" date="2021-02" db="EMBL/GenBank/DDBJ databases">
        <title>Fulvivirga sp. S481 isolated from sea water.</title>
        <authorList>
            <person name="Bae S.S."/>
            <person name="Baek K."/>
        </authorList>
    </citation>
    <scope>NUCLEOTIDE SEQUENCE</scope>
    <source>
        <strain evidence="14">S481</strain>
    </source>
</reference>
<dbReference type="Gene3D" id="2.60.40.1400">
    <property type="entry name" value="G protein-activated inward rectifier potassium channel 1"/>
    <property type="match status" value="1"/>
</dbReference>
<dbReference type="SUPFAM" id="SSF81296">
    <property type="entry name" value="E set domains"/>
    <property type="match status" value="1"/>
</dbReference>
<dbReference type="GO" id="GO:0034765">
    <property type="term" value="P:regulation of monoatomic ion transmembrane transport"/>
    <property type="evidence" value="ECO:0007669"/>
    <property type="project" value="TreeGrafter"/>
</dbReference>
<dbReference type="EMBL" id="CP070608">
    <property type="protein sequence ID" value="QSE96220.1"/>
    <property type="molecule type" value="Genomic_DNA"/>
</dbReference>
<keyword evidence="6" id="KW-0630">Potassium</keyword>
<name>A0A974ZZK4_9BACT</name>
<gene>
    <name evidence="14" type="ORF">JR347_11420</name>
</gene>
<dbReference type="KEGG" id="fuv:JR347_11420"/>
<dbReference type="PRINTS" id="PR01320">
    <property type="entry name" value="KIRCHANNEL"/>
</dbReference>
<keyword evidence="15" id="KW-1185">Reference proteome</keyword>
<dbReference type="InterPro" id="IPR013518">
    <property type="entry name" value="K_chnl_inward-rec_Kir_cyto"/>
</dbReference>
<dbReference type="GO" id="GO:0034702">
    <property type="term" value="C:monoatomic ion channel complex"/>
    <property type="evidence" value="ECO:0007669"/>
    <property type="project" value="UniProtKB-KW"/>
</dbReference>
<feature type="transmembrane region" description="Helical" evidence="11">
    <location>
        <begin position="56"/>
        <end position="77"/>
    </location>
</feature>
<evidence type="ECO:0000256" key="5">
    <source>
        <dbReference type="ARBA" id="ARBA00022882"/>
    </source>
</evidence>
<evidence type="ECO:0000256" key="11">
    <source>
        <dbReference type="SAM" id="Phobius"/>
    </source>
</evidence>
<dbReference type="PANTHER" id="PTHR11767:SF102">
    <property type="entry name" value="INWARDLY RECTIFYING POTASSIUM CHANNEL 1, ISOFORM F"/>
    <property type="match status" value="1"/>
</dbReference>
<keyword evidence="9 11" id="KW-0472">Membrane</keyword>
<keyword evidence="3" id="KW-0633">Potassium transport</keyword>
<evidence type="ECO:0000313" key="15">
    <source>
        <dbReference type="Proteomes" id="UP000662783"/>
    </source>
</evidence>
<keyword evidence="8" id="KW-0406">Ion transport</keyword>
<comment type="subcellular location">
    <subcellularLocation>
        <location evidence="1">Membrane</location>
        <topology evidence="1">Multi-pass membrane protein</topology>
    </subcellularLocation>
</comment>
<organism evidence="14 15">
    <name type="scientific">Fulvivirga lutea</name>
    <dbReference type="NCBI Taxonomy" id="2810512"/>
    <lineage>
        <taxon>Bacteria</taxon>
        <taxon>Pseudomonadati</taxon>
        <taxon>Bacteroidota</taxon>
        <taxon>Cytophagia</taxon>
        <taxon>Cytophagales</taxon>
        <taxon>Fulvivirgaceae</taxon>
        <taxon>Fulvivirga</taxon>
    </lineage>
</organism>
<dbReference type="InterPro" id="IPR041647">
    <property type="entry name" value="IRK_C"/>
</dbReference>
<dbReference type="InterPro" id="IPR013099">
    <property type="entry name" value="K_chnl_dom"/>
</dbReference>